<feature type="domain" description="Aldehyde dehydrogenase" evidence="8">
    <location>
        <begin position="9"/>
        <end position="426"/>
    </location>
</feature>
<dbReference type="PANTHER" id="PTHR43570:SF16">
    <property type="entry name" value="ALDEHYDE DEHYDROGENASE TYPE III, ISOFORM Q"/>
    <property type="match status" value="1"/>
</dbReference>
<evidence type="ECO:0000313" key="10">
    <source>
        <dbReference type="Proteomes" id="UP000018466"/>
    </source>
</evidence>
<dbReference type="Gene3D" id="3.40.605.10">
    <property type="entry name" value="Aldehyde Dehydrogenase, Chain A, domain 1"/>
    <property type="match status" value="1"/>
</dbReference>
<evidence type="ECO:0000256" key="1">
    <source>
        <dbReference type="ARBA" id="ARBA00009986"/>
    </source>
</evidence>
<name>A0AA36Y6R2_9FIRM</name>
<dbReference type="GO" id="GO:0006081">
    <property type="term" value="P:aldehyde metabolic process"/>
    <property type="evidence" value="ECO:0007669"/>
    <property type="project" value="InterPro"/>
</dbReference>
<dbReference type="InterPro" id="IPR016161">
    <property type="entry name" value="Ald_DH/histidinol_DH"/>
</dbReference>
<dbReference type="FunFam" id="3.40.309.10:FF:000003">
    <property type="entry name" value="Aldehyde dehydrogenase"/>
    <property type="match status" value="1"/>
</dbReference>
<protein>
    <recommendedName>
        <fullName evidence="4">Aldehyde dehydrogenase</fullName>
    </recommendedName>
</protein>
<proteinExistence type="inferred from homology"/>
<gene>
    <name evidence="9" type="ORF">HMPREF9623_00403</name>
</gene>
<dbReference type="RefSeq" id="WP_009532237.1">
    <property type="nucleotide sequence ID" value="NZ_JH590861.1"/>
</dbReference>
<evidence type="ECO:0000256" key="5">
    <source>
        <dbReference type="PIRSR" id="PIRSR036492-1"/>
    </source>
</evidence>
<dbReference type="PROSITE" id="PS00070">
    <property type="entry name" value="ALDEHYDE_DEHYDR_CYS"/>
    <property type="match status" value="1"/>
</dbReference>
<dbReference type="GeneID" id="86940193"/>
<dbReference type="InterPro" id="IPR015590">
    <property type="entry name" value="Aldehyde_DH_dom"/>
</dbReference>
<evidence type="ECO:0000256" key="3">
    <source>
        <dbReference type="ARBA" id="ARBA00023027"/>
    </source>
</evidence>
<accession>A0AA36Y6R2</accession>
<keyword evidence="2 4" id="KW-0560">Oxidoreductase</keyword>
<evidence type="ECO:0000256" key="2">
    <source>
        <dbReference type="ARBA" id="ARBA00023002"/>
    </source>
</evidence>
<dbReference type="EMBL" id="AGEL01000003">
    <property type="protein sequence ID" value="EHO18219.1"/>
    <property type="molecule type" value="Genomic_DNA"/>
</dbReference>
<dbReference type="InterPro" id="IPR016163">
    <property type="entry name" value="Ald_DH_C"/>
</dbReference>
<evidence type="ECO:0000256" key="4">
    <source>
        <dbReference type="PIRNR" id="PIRNR036492"/>
    </source>
</evidence>
<comment type="caution">
    <text evidence="9">The sequence shown here is derived from an EMBL/GenBank/DDBJ whole genome shotgun (WGS) entry which is preliminary data.</text>
</comment>
<feature type="active site" evidence="5">
    <location>
        <position position="243"/>
    </location>
</feature>
<dbReference type="FunFam" id="3.40.605.10:FF:000004">
    <property type="entry name" value="Aldehyde dehydrogenase"/>
    <property type="match status" value="1"/>
</dbReference>
<keyword evidence="10" id="KW-1185">Reference proteome</keyword>
<dbReference type="PIRSF" id="PIRSF036492">
    <property type="entry name" value="ALDH"/>
    <property type="match status" value="1"/>
</dbReference>
<dbReference type="PROSITE" id="PS00687">
    <property type="entry name" value="ALDEHYDE_DEHYDR_GLU"/>
    <property type="match status" value="1"/>
</dbReference>
<feature type="active site" evidence="5 6">
    <location>
        <position position="209"/>
    </location>
</feature>
<sequence>MGSLAKRIAAQRAFFNRDRTKPLAFRLAMLGRLETRIREQEDAILAALRLDLSKSRAEAYMTELALVYGELREARRKLRIWARTERVRGSLASFPARNFIYREPYGAVLILAPWNYPFYLSIAPLIAAIAAGNCAIVKCSEESVHTSALIRKLLRAVFPASFVYCTAPDTDHEELLRQRYDYIFFTGSPRVGKIVMRAASEHLTPVTLELGGKSPCIVDESADIKLAARRIAWGKFLNAGQTCIAVDYVLVQRRVKAALVQALAAEIERRYHKAEQRESYPKIINRRHYERLVGLIAAEKEVIGGAMNERTEKIAPTLLPEADFDHTCMQEEIFGPLLPIIAYDELETAIGEIKAREKPLACYIFTRDKRKAEGLIRKLSFGGGCVNDVLLQIGNHCLPFGGVGNSGMGVYHGRYGFETFSHMKAVVKNTGFPDLPFRYAPFDEGKWKLLKKFL</sequence>
<evidence type="ECO:0000313" key="9">
    <source>
        <dbReference type="EMBL" id="EHO18219.1"/>
    </source>
</evidence>
<dbReference type="InterPro" id="IPR012394">
    <property type="entry name" value="Aldehyde_DH_NAD(P)"/>
</dbReference>
<evidence type="ECO:0000256" key="7">
    <source>
        <dbReference type="RuleBase" id="RU003345"/>
    </source>
</evidence>
<dbReference type="InterPro" id="IPR029510">
    <property type="entry name" value="Ald_DH_CS_GLU"/>
</dbReference>
<comment type="similarity">
    <text evidence="1 4 7">Belongs to the aldehyde dehydrogenase family.</text>
</comment>
<evidence type="ECO:0000256" key="6">
    <source>
        <dbReference type="PROSITE-ProRule" id="PRU10007"/>
    </source>
</evidence>
<dbReference type="GO" id="GO:0004029">
    <property type="term" value="F:aldehyde dehydrogenase (NAD+) activity"/>
    <property type="evidence" value="ECO:0007669"/>
    <property type="project" value="TreeGrafter"/>
</dbReference>
<organism evidence="9 10">
    <name type="scientific">Stomatobaculum longum</name>
    <dbReference type="NCBI Taxonomy" id="796942"/>
    <lineage>
        <taxon>Bacteria</taxon>
        <taxon>Bacillati</taxon>
        <taxon>Bacillota</taxon>
        <taxon>Clostridia</taxon>
        <taxon>Lachnospirales</taxon>
        <taxon>Lachnospiraceae</taxon>
        <taxon>Stomatobaculum</taxon>
    </lineage>
</organism>
<dbReference type="GO" id="GO:0005737">
    <property type="term" value="C:cytoplasm"/>
    <property type="evidence" value="ECO:0007669"/>
    <property type="project" value="TreeGrafter"/>
</dbReference>
<dbReference type="PANTHER" id="PTHR43570">
    <property type="entry name" value="ALDEHYDE DEHYDROGENASE"/>
    <property type="match status" value="1"/>
</dbReference>
<dbReference type="Gene3D" id="3.40.309.10">
    <property type="entry name" value="Aldehyde Dehydrogenase, Chain A, domain 2"/>
    <property type="match status" value="1"/>
</dbReference>
<dbReference type="AlphaFoldDB" id="A0AA36Y6R2"/>
<evidence type="ECO:0000259" key="8">
    <source>
        <dbReference type="Pfam" id="PF00171"/>
    </source>
</evidence>
<dbReference type="SUPFAM" id="SSF53720">
    <property type="entry name" value="ALDH-like"/>
    <property type="match status" value="1"/>
</dbReference>
<dbReference type="InterPro" id="IPR016162">
    <property type="entry name" value="Ald_DH_N"/>
</dbReference>
<keyword evidence="3" id="KW-0520">NAD</keyword>
<dbReference type="Pfam" id="PF00171">
    <property type="entry name" value="Aldedh"/>
    <property type="match status" value="1"/>
</dbReference>
<dbReference type="InterPro" id="IPR016160">
    <property type="entry name" value="Ald_DH_CS_CYS"/>
</dbReference>
<reference evidence="9 10" key="1">
    <citation type="submission" date="2011-10" db="EMBL/GenBank/DDBJ databases">
        <title>The Genome Sequence of Lachnospiraceae bacterium ACC2.</title>
        <authorList>
            <consortium name="The Broad Institute Genome Sequencing Platform"/>
            <person name="Earl A."/>
            <person name="Ward D."/>
            <person name="Feldgarden M."/>
            <person name="Gevers D."/>
            <person name="Sizova M."/>
            <person name="Hazen A."/>
            <person name="Epstein S."/>
            <person name="Young S.K."/>
            <person name="Zeng Q."/>
            <person name="Gargeya S."/>
            <person name="Fitzgerald M."/>
            <person name="Haas B."/>
            <person name="Abouelleil A."/>
            <person name="Alvarado L."/>
            <person name="Arachchi H.M."/>
            <person name="Berlin A."/>
            <person name="Brown A."/>
            <person name="Chapman S.B."/>
            <person name="Chen Z."/>
            <person name="Dunbar C."/>
            <person name="Freedman E."/>
            <person name="Gearin G."/>
            <person name="Goldberg J."/>
            <person name="Griggs A."/>
            <person name="Gujja S."/>
            <person name="Heiman D."/>
            <person name="Howarth C."/>
            <person name="Larson L."/>
            <person name="Lui A."/>
            <person name="MacDonald P.J.P."/>
            <person name="Montmayeur A."/>
            <person name="Murphy C."/>
            <person name="Neiman D."/>
            <person name="Pearson M."/>
            <person name="Priest M."/>
            <person name="Roberts A."/>
            <person name="Saif S."/>
            <person name="Shea T."/>
            <person name="Shenoy N."/>
            <person name="Sisk P."/>
            <person name="Stolte C."/>
            <person name="Sykes S."/>
            <person name="Wortman J."/>
            <person name="Nusbaum C."/>
            <person name="Birren B."/>
        </authorList>
    </citation>
    <scope>NUCLEOTIDE SEQUENCE [LARGE SCALE GENOMIC DNA]</scope>
    <source>
        <strain evidence="9 10">ACC2</strain>
    </source>
</reference>
<dbReference type="Proteomes" id="UP000018466">
    <property type="component" value="Unassembled WGS sequence"/>
</dbReference>